<name>A0A5C3QI59_9AGAR</name>
<evidence type="ECO:0000313" key="3">
    <source>
        <dbReference type="Proteomes" id="UP000305067"/>
    </source>
</evidence>
<evidence type="ECO:0000313" key="2">
    <source>
        <dbReference type="EMBL" id="TFL01177.1"/>
    </source>
</evidence>
<gene>
    <name evidence="2" type="ORF">BDV98DRAFT_620771</name>
</gene>
<dbReference type="AlphaFoldDB" id="A0A5C3QI59"/>
<dbReference type="Proteomes" id="UP000305067">
    <property type="component" value="Unassembled WGS sequence"/>
</dbReference>
<evidence type="ECO:0000256" key="1">
    <source>
        <dbReference type="SAM" id="MobiDB-lite"/>
    </source>
</evidence>
<feature type="region of interest" description="Disordered" evidence="1">
    <location>
        <begin position="26"/>
        <end position="52"/>
    </location>
</feature>
<protein>
    <submittedName>
        <fullName evidence="2">Uncharacterized protein</fullName>
    </submittedName>
</protein>
<reference evidence="2 3" key="1">
    <citation type="journal article" date="2019" name="Nat. Ecol. Evol.">
        <title>Megaphylogeny resolves global patterns of mushroom evolution.</title>
        <authorList>
            <person name="Varga T."/>
            <person name="Krizsan K."/>
            <person name="Foldi C."/>
            <person name="Dima B."/>
            <person name="Sanchez-Garcia M."/>
            <person name="Sanchez-Ramirez S."/>
            <person name="Szollosi G.J."/>
            <person name="Szarkandi J.G."/>
            <person name="Papp V."/>
            <person name="Albert L."/>
            <person name="Andreopoulos W."/>
            <person name="Angelini C."/>
            <person name="Antonin V."/>
            <person name="Barry K.W."/>
            <person name="Bougher N.L."/>
            <person name="Buchanan P."/>
            <person name="Buyck B."/>
            <person name="Bense V."/>
            <person name="Catcheside P."/>
            <person name="Chovatia M."/>
            <person name="Cooper J."/>
            <person name="Damon W."/>
            <person name="Desjardin D."/>
            <person name="Finy P."/>
            <person name="Geml J."/>
            <person name="Haridas S."/>
            <person name="Hughes K."/>
            <person name="Justo A."/>
            <person name="Karasinski D."/>
            <person name="Kautmanova I."/>
            <person name="Kiss B."/>
            <person name="Kocsube S."/>
            <person name="Kotiranta H."/>
            <person name="LaButti K.M."/>
            <person name="Lechner B.E."/>
            <person name="Liimatainen K."/>
            <person name="Lipzen A."/>
            <person name="Lukacs Z."/>
            <person name="Mihaltcheva S."/>
            <person name="Morgado L.N."/>
            <person name="Niskanen T."/>
            <person name="Noordeloos M.E."/>
            <person name="Ohm R.A."/>
            <person name="Ortiz-Santana B."/>
            <person name="Ovrebo C."/>
            <person name="Racz N."/>
            <person name="Riley R."/>
            <person name="Savchenko A."/>
            <person name="Shiryaev A."/>
            <person name="Soop K."/>
            <person name="Spirin V."/>
            <person name="Szebenyi C."/>
            <person name="Tomsovsky M."/>
            <person name="Tulloss R.E."/>
            <person name="Uehling J."/>
            <person name="Grigoriev I.V."/>
            <person name="Vagvolgyi C."/>
            <person name="Papp T."/>
            <person name="Martin F.M."/>
            <person name="Miettinen O."/>
            <person name="Hibbett D.S."/>
            <person name="Nagy L.G."/>
        </authorList>
    </citation>
    <scope>NUCLEOTIDE SEQUENCE [LARGE SCALE GENOMIC DNA]</scope>
    <source>
        <strain evidence="2 3">CBS 309.79</strain>
    </source>
</reference>
<keyword evidence="3" id="KW-1185">Reference proteome</keyword>
<dbReference type="EMBL" id="ML178826">
    <property type="protein sequence ID" value="TFL01177.1"/>
    <property type="molecule type" value="Genomic_DNA"/>
</dbReference>
<proteinExistence type="predicted"/>
<accession>A0A5C3QI59</accession>
<organism evidence="2 3">
    <name type="scientific">Pterulicium gracile</name>
    <dbReference type="NCBI Taxonomy" id="1884261"/>
    <lineage>
        <taxon>Eukaryota</taxon>
        <taxon>Fungi</taxon>
        <taxon>Dikarya</taxon>
        <taxon>Basidiomycota</taxon>
        <taxon>Agaricomycotina</taxon>
        <taxon>Agaricomycetes</taxon>
        <taxon>Agaricomycetidae</taxon>
        <taxon>Agaricales</taxon>
        <taxon>Pleurotineae</taxon>
        <taxon>Pterulaceae</taxon>
        <taxon>Pterulicium</taxon>
    </lineage>
</organism>
<sequence length="261" mass="28414">MNRMPSSGPQACTEVVCDNALRSGAEAEERIPGEGAQQLFESSGGSEGGGGIEWLQGEQTVERARLSKRLKLPAPPSTNVRTFSAVSNFSSPFPRTASSPTTTSALFLPPTHPFSVRRLGAHPPTHLKRLALCYDFCGTEVDESERLRVGVDGYVVRLDIAVDDTMTMKKADGITQLQCPDARGYRSGVRGVVAEVVPMVEHDEQRAVDLRHEDGVFVQSAEVMQAVVLQQADVGPYAGFMRRTVFHDELDGGSARDMRHE</sequence>